<evidence type="ECO:0000256" key="1">
    <source>
        <dbReference type="SAM" id="SignalP"/>
    </source>
</evidence>
<keyword evidence="1" id="KW-0732">Signal</keyword>
<evidence type="ECO:0008006" key="4">
    <source>
        <dbReference type="Google" id="ProtNLM"/>
    </source>
</evidence>
<feature type="signal peptide" evidence="1">
    <location>
        <begin position="1"/>
        <end position="22"/>
    </location>
</feature>
<evidence type="ECO:0000313" key="3">
    <source>
        <dbReference type="Proteomes" id="UP000447434"/>
    </source>
</evidence>
<accession>A0A6A4P1C4</accession>
<gene>
    <name evidence="2" type="ORF">Lalb_Chr14g0364701</name>
</gene>
<reference evidence="3" key="1">
    <citation type="journal article" date="2020" name="Nat. Commun.">
        <title>Genome sequence of the cluster root forming white lupin.</title>
        <authorList>
            <person name="Hufnagel B."/>
            <person name="Marques A."/>
            <person name="Soriano A."/>
            <person name="Marques L."/>
            <person name="Divol F."/>
            <person name="Doumas P."/>
            <person name="Sallet E."/>
            <person name="Mancinotti D."/>
            <person name="Carrere S."/>
            <person name="Marande W."/>
            <person name="Arribat S."/>
            <person name="Keller J."/>
            <person name="Huneau C."/>
            <person name="Blein T."/>
            <person name="Aime D."/>
            <person name="Laguerre M."/>
            <person name="Taylor J."/>
            <person name="Schubert V."/>
            <person name="Nelson M."/>
            <person name="Geu-Flores F."/>
            <person name="Crespi M."/>
            <person name="Gallardo-Guerrero K."/>
            <person name="Delaux P.-M."/>
            <person name="Salse J."/>
            <person name="Berges H."/>
            <person name="Guyot R."/>
            <person name="Gouzy J."/>
            <person name="Peret B."/>
        </authorList>
    </citation>
    <scope>NUCLEOTIDE SEQUENCE [LARGE SCALE GENOMIC DNA]</scope>
    <source>
        <strain evidence="3">cv. Amiga</strain>
    </source>
</reference>
<keyword evidence="3" id="KW-1185">Reference proteome</keyword>
<evidence type="ECO:0000313" key="2">
    <source>
        <dbReference type="EMBL" id="KAE9599656.1"/>
    </source>
</evidence>
<comment type="caution">
    <text evidence="2">The sequence shown here is derived from an EMBL/GenBank/DDBJ whole genome shotgun (WGS) entry which is preliminary data.</text>
</comment>
<dbReference type="Proteomes" id="UP000447434">
    <property type="component" value="Chromosome 14"/>
</dbReference>
<organism evidence="2 3">
    <name type="scientific">Lupinus albus</name>
    <name type="common">White lupine</name>
    <name type="synonym">Lupinus termis</name>
    <dbReference type="NCBI Taxonomy" id="3870"/>
    <lineage>
        <taxon>Eukaryota</taxon>
        <taxon>Viridiplantae</taxon>
        <taxon>Streptophyta</taxon>
        <taxon>Embryophyta</taxon>
        <taxon>Tracheophyta</taxon>
        <taxon>Spermatophyta</taxon>
        <taxon>Magnoliopsida</taxon>
        <taxon>eudicotyledons</taxon>
        <taxon>Gunneridae</taxon>
        <taxon>Pentapetalae</taxon>
        <taxon>rosids</taxon>
        <taxon>fabids</taxon>
        <taxon>Fabales</taxon>
        <taxon>Fabaceae</taxon>
        <taxon>Papilionoideae</taxon>
        <taxon>50 kb inversion clade</taxon>
        <taxon>genistoids sensu lato</taxon>
        <taxon>core genistoids</taxon>
        <taxon>Genisteae</taxon>
        <taxon>Lupinus</taxon>
    </lineage>
</organism>
<proteinExistence type="predicted"/>
<name>A0A6A4P1C4_LUPAL</name>
<feature type="chain" id="PRO_5025656302" description="Knottin, scorpion toxin" evidence="1">
    <location>
        <begin position="23"/>
        <end position="64"/>
    </location>
</feature>
<dbReference type="AlphaFoldDB" id="A0A6A4P1C4"/>
<dbReference type="EMBL" id="WOCE01000014">
    <property type="protein sequence ID" value="KAE9599656.1"/>
    <property type="molecule type" value="Genomic_DNA"/>
</dbReference>
<protein>
    <recommendedName>
        <fullName evidence="4">Knottin, scorpion toxin</fullName>
    </recommendedName>
</protein>
<sequence>MSLLKFIFLAIVGVLLFSYGMGIQTCIGTCQLFPNCDAVCKERGYLIGYCIDNSDCCCGKEHEE</sequence>